<dbReference type="GO" id="GO:0033202">
    <property type="term" value="C:DNA helicase complex"/>
    <property type="evidence" value="ECO:0007669"/>
    <property type="project" value="TreeGrafter"/>
</dbReference>
<accession>A0A1H1RUS1</accession>
<comment type="catalytic activity">
    <reaction evidence="14">
        <text>ATP + H2O = ADP + phosphate + H(+)</text>
        <dbReference type="Rhea" id="RHEA:13065"/>
        <dbReference type="ChEBI" id="CHEBI:15377"/>
        <dbReference type="ChEBI" id="CHEBI:15378"/>
        <dbReference type="ChEBI" id="CHEBI:30616"/>
        <dbReference type="ChEBI" id="CHEBI:43474"/>
        <dbReference type="ChEBI" id="CHEBI:456216"/>
        <dbReference type="EC" id="5.6.2.4"/>
    </reaction>
</comment>
<evidence type="ECO:0000256" key="2">
    <source>
        <dbReference type="ARBA" id="ARBA00022722"/>
    </source>
</evidence>
<organism evidence="18 19">
    <name type="scientific">Microterricola viridarii</name>
    <dbReference type="NCBI Taxonomy" id="412690"/>
    <lineage>
        <taxon>Bacteria</taxon>
        <taxon>Bacillati</taxon>
        <taxon>Actinomycetota</taxon>
        <taxon>Actinomycetes</taxon>
        <taxon>Micrococcales</taxon>
        <taxon>Microbacteriaceae</taxon>
        <taxon>Microterricola</taxon>
    </lineage>
</organism>
<dbReference type="InterPro" id="IPR038726">
    <property type="entry name" value="PDDEXK_AddAB-type"/>
</dbReference>
<evidence type="ECO:0000256" key="5">
    <source>
        <dbReference type="ARBA" id="ARBA00022801"/>
    </source>
</evidence>
<keyword evidence="19" id="KW-1185">Reference proteome</keyword>
<keyword evidence="4" id="KW-0227">DNA damage</keyword>
<dbReference type="InterPro" id="IPR014017">
    <property type="entry name" value="DNA_helicase_UvrD-like_C"/>
</dbReference>
<dbReference type="Pfam" id="PF12705">
    <property type="entry name" value="PDDEXK_1"/>
    <property type="match status" value="1"/>
</dbReference>
<evidence type="ECO:0000256" key="3">
    <source>
        <dbReference type="ARBA" id="ARBA00022741"/>
    </source>
</evidence>
<dbReference type="EMBL" id="LT629742">
    <property type="protein sequence ID" value="SDS39511.1"/>
    <property type="molecule type" value="Genomic_DNA"/>
</dbReference>
<proteinExistence type="inferred from homology"/>
<keyword evidence="10" id="KW-0234">DNA repair</keyword>
<keyword evidence="6 15" id="KW-0347">Helicase</keyword>
<dbReference type="EC" id="5.6.2.4" evidence="13"/>
<dbReference type="Gene3D" id="3.40.50.300">
    <property type="entry name" value="P-loop containing nucleotide triphosphate hydrolases"/>
    <property type="match status" value="2"/>
</dbReference>
<evidence type="ECO:0000256" key="8">
    <source>
        <dbReference type="ARBA" id="ARBA00022840"/>
    </source>
</evidence>
<dbReference type="GO" id="GO:0004527">
    <property type="term" value="F:exonuclease activity"/>
    <property type="evidence" value="ECO:0007669"/>
    <property type="project" value="UniProtKB-KW"/>
</dbReference>
<dbReference type="GO" id="GO:0005524">
    <property type="term" value="F:ATP binding"/>
    <property type="evidence" value="ECO:0007669"/>
    <property type="project" value="UniProtKB-UniRule"/>
</dbReference>
<feature type="domain" description="UvrD-like helicase ATP-binding" evidence="16">
    <location>
        <begin position="14"/>
        <end position="315"/>
    </location>
</feature>
<evidence type="ECO:0000256" key="6">
    <source>
        <dbReference type="ARBA" id="ARBA00022806"/>
    </source>
</evidence>
<comment type="similarity">
    <text evidence="1">Belongs to the helicase family. UvrD subfamily.</text>
</comment>
<keyword evidence="2" id="KW-0540">Nuclease</keyword>
<dbReference type="GO" id="GO:0043138">
    <property type="term" value="F:3'-5' DNA helicase activity"/>
    <property type="evidence" value="ECO:0007669"/>
    <property type="project" value="UniProtKB-EC"/>
</dbReference>
<dbReference type="Gene3D" id="1.10.486.10">
    <property type="entry name" value="PCRA, domain 4"/>
    <property type="match status" value="1"/>
</dbReference>
<evidence type="ECO:0000256" key="1">
    <source>
        <dbReference type="ARBA" id="ARBA00009922"/>
    </source>
</evidence>
<evidence type="ECO:0000256" key="10">
    <source>
        <dbReference type="ARBA" id="ARBA00023204"/>
    </source>
</evidence>
<dbReference type="InterPro" id="IPR000212">
    <property type="entry name" value="DNA_helicase_UvrD/REP"/>
</dbReference>
<sequence>MPRAGAGHPVGAAVLDDAQRAVLELPLTATAAVLGAPGSGKTLTLVELIADRVLNHGLAPEQVLVLAPNRLAATRLRDRLAVRLGVPSAGPIARTANSVAFQVVRAASEQPVTLLTGGEQDSIMSELLLGDILDQAGPDWPHPLGEEVRQMRGFRTELRELSMRCAEHGVSMPRLAELGRAHDHPEWVAAAEFLDGYADNKEQARPGQYDSAELSTEAAVYVARAEPGAAGAATLGPLAGVRLIAVDDAQDATGSTIALLQAFAARGVAIVAFGDPDVASTAFRGARSEVLGRLGEALGVPGTARLVLSTVYRGRPELRELVGAVVGHIGTALAGLQRRAELAPSAFAGPATGETAVAADAGAPDAGASTPAAPSAAERIGYAATVRIEASSHAAECGELARLLREHHLLRGMPWARMAVVVRSGADIAGLERGLSLSDVPTRAATARRALRDDPAAAQLLAAASVAIGVRELTAPAAVEILTGPLGRLDAIALRRLRLSLRQQELAGDGTRTSDELLVEAMRVPGGFGTIDSGPAARAGRAAANVAEAARVAAAGGSIEEVLWQLWQGAGLGTEWGKQARGTGVLADEANRALDGAVALFAAAQRFVERTPELPPAQFIADVLASDLPEDSLAPQSEGDAVLICTPPGVVGQDFDVVVLAGLQEGVWPNLKPRGSLLHPELVEDLAGLGDEPAAAGVNDERAAVRSDELRMFALAASRAHRQLVLSCTSNDDEQPSTFMGFVPDLTPLHRGRPLHLRGLVGSLRRELVERGTPAAASALALLASEEIPGAHPASWYGMRPPSTLEPLVDLEAEGAVVAVSPSQIEKAEKSALAWFVDTVAASPGGLAASIGTIVHAVMETASTKPDADLSVDGLWAEAAERWKQLRFEAPWLAERERRGAERLLGGLSEYLGDFADDGKTLLQAEGRFTVDFEHVSLHGSVDRVERTADGTTVIVDLKTGSRMPTQSGMAEHPQLAAYQLGMASGAIPTGTGEGDEGTIGGAKLVFVSSGVRGKSYSERTQQPMDEAALEAFRQRLLTVSRAISGASFAGPLQLDFNDPLARWEYRIHLVPAVSA</sequence>
<keyword evidence="5 15" id="KW-0378">Hydrolase</keyword>
<evidence type="ECO:0000256" key="4">
    <source>
        <dbReference type="ARBA" id="ARBA00022763"/>
    </source>
</evidence>
<dbReference type="STRING" id="412690.SAMN04489834_1402"/>
<dbReference type="PANTHER" id="PTHR11070:SF59">
    <property type="entry name" value="DNA 3'-5' HELICASE"/>
    <property type="match status" value="1"/>
</dbReference>
<dbReference type="InterPro" id="IPR014016">
    <property type="entry name" value="UvrD-like_ATP-bd"/>
</dbReference>
<protein>
    <recommendedName>
        <fullName evidence="13">DNA 3'-5' helicase</fullName>
        <ecNumber evidence="13">5.6.2.4</ecNumber>
    </recommendedName>
</protein>
<keyword evidence="9" id="KW-0238">DNA-binding</keyword>
<evidence type="ECO:0000256" key="15">
    <source>
        <dbReference type="PROSITE-ProRule" id="PRU00560"/>
    </source>
</evidence>
<dbReference type="InterPro" id="IPR011604">
    <property type="entry name" value="PDDEXK-like_dom_sf"/>
</dbReference>
<keyword evidence="7" id="KW-0269">Exonuclease</keyword>
<evidence type="ECO:0000256" key="9">
    <source>
        <dbReference type="ARBA" id="ARBA00023125"/>
    </source>
</evidence>
<dbReference type="AlphaFoldDB" id="A0A1H1RUS1"/>
<evidence type="ECO:0000313" key="19">
    <source>
        <dbReference type="Proteomes" id="UP000181956"/>
    </source>
</evidence>
<evidence type="ECO:0000256" key="12">
    <source>
        <dbReference type="ARBA" id="ARBA00034617"/>
    </source>
</evidence>
<dbReference type="PROSITE" id="PS51198">
    <property type="entry name" value="UVRD_HELICASE_ATP_BIND"/>
    <property type="match status" value="1"/>
</dbReference>
<dbReference type="SUPFAM" id="SSF52540">
    <property type="entry name" value="P-loop containing nucleoside triphosphate hydrolases"/>
    <property type="match status" value="1"/>
</dbReference>
<evidence type="ECO:0000256" key="7">
    <source>
        <dbReference type="ARBA" id="ARBA00022839"/>
    </source>
</evidence>
<keyword evidence="11" id="KW-0413">Isomerase</keyword>
<evidence type="ECO:0000256" key="14">
    <source>
        <dbReference type="ARBA" id="ARBA00048988"/>
    </source>
</evidence>
<dbReference type="Pfam" id="PF00580">
    <property type="entry name" value="UvrD-helicase"/>
    <property type="match status" value="1"/>
</dbReference>
<dbReference type="InterPro" id="IPR011335">
    <property type="entry name" value="Restrct_endonuc-II-like"/>
</dbReference>
<dbReference type="Gene3D" id="1.10.10.160">
    <property type="match status" value="1"/>
</dbReference>
<evidence type="ECO:0000259" key="17">
    <source>
        <dbReference type="PROSITE" id="PS51217"/>
    </source>
</evidence>
<dbReference type="InterPro" id="IPR013986">
    <property type="entry name" value="DExx_box_DNA_helicase_dom_sf"/>
</dbReference>
<dbReference type="GO" id="GO:0003677">
    <property type="term" value="F:DNA binding"/>
    <property type="evidence" value="ECO:0007669"/>
    <property type="project" value="UniProtKB-KW"/>
</dbReference>
<dbReference type="PROSITE" id="PS51217">
    <property type="entry name" value="UVRD_HELICASE_CTER"/>
    <property type="match status" value="1"/>
</dbReference>
<dbReference type="PANTHER" id="PTHR11070">
    <property type="entry name" value="UVRD / RECB / PCRA DNA HELICASE FAMILY MEMBER"/>
    <property type="match status" value="1"/>
</dbReference>
<dbReference type="Gene3D" id="3.90.320.10">
    <property type="match status" value="1"/>
</dbReference>
<reference evidence="19" key="1">
    <citation type="submission" date="2016-10" db="EMBL/GenBank/DDBJ databases">
        <authorList>
            <person name="Varghese N."/>
            <person name="Submissions S."/>
        </authorList>
    </citation>
    <scope>NUCLEOTIDE SEQUENCE [LARGE SCALE GENOMIC DNA]</scope>
    <source>
        <strain evidence="19">DSM 21772</strain>
    </source>
</reference>
<keyword evidence="8 15" id="KW-0067">ATP-binding</keyword>
<name>A0A1H1RUS1_9MICO</name>
<feature type="binding site" evidence="15">
    <location>
        <begin position="35"/>
        <end position="42"/>
    </location>
    <ligand>
        <name>ATP</name>
        <dbReference type="ChEBI" id="CHEBI:30616"/>
    </ligand>
</feature>
<dbReference type="SUPFAM" id="SSF52980">
    <property type="entry name" value="Restriction endonuclease-like"/>
    <property type="match status" value="1"/>
</dbReference>
<gene>
    <name evidence="18" type="ORF">SAMN04489834_1402</name>
</gene>
<evidence type="ECO:0000313" key="18">
    <source>
        <dbReference type="EMBL" id="SDS39511.1"/>
    </source>
</evidence>
<dbReference type="GO" id="GO:0000725">
    <property type="term" value="P:recombinational repair"/>
    <property type="evidence" value="ECO:0007669"/>
    <property type="project" value="TreeGrafter"/>
</dbReference>
<feature type="domain" description="UvrD-like helicase C-terminal" evidence="17">
    <location>
        <begin position="354"/>
        <end position="652"/>
    </location>
</feature>
<comment type="catalytic activity">
    <reaction evidence="12">
        <text>Couples ATP hydrolysis with the unwinding of duplex DNA by translocating in the 3'-5' direction.</text>
        <dbReference type="EC" id="5.6.2.4"/>
    </reaction>
</comment>
<dbReference type="InterPro" id="IPR027417">
    <property type="entry name" value="P-loop_NTPase"/>
</dbReference>
<evidence type="ECO:0000259" key="16">
    <source>
        <dbReference type="PROSITE" id="PS51198"/>
    </source>
</evidence>
<evidence type="ECO:0000256" key="11">
    <source>
        <dbReference type="ARBA" id="ARBA00023235"/>
    </source>
</evidence>
<evidence type="ECO:0000256" key="13">
    <source>
        <dbReference type="ARBA" id="ARBA00034808"/>
    </source>
</evidence>
<dbReference type="GO" id="GO:0005829">
    <property type="term" value="C:cytosol"/>
    <property type="evidence" value="ECO:0007669"/>
    <property type="project" value="TreeGrafter"/>
</dbReference>
<dbReference type="Proteomes" id="UP000181956">
    <property type="component" value="Chromosome I"/>
</dbReference>
<keyword evidence="3 15" id="KW-0547">Nucleotide-binding</keyword>